<protein>
    <submittedName>
        <fullName evidence="1">Uncharacterized protein</fullName>
    </submittedName>
</protein>
<comment type="caution">
    <text evidence="1">The sequence shown here is derived from an EMBL/GenBank/DDBJ whole genome shotgun (WGS) entry which is preliminary data.</text>
</comment>
<dbReference type="Proteomes" id="UP001595645">
    <property type="component" value="Unassembled WGS sequence"/>
</dbReference>
<sequence>MSWSADTARLALISRTASSARCFGAPIEDHCLPSKNSSGPRNRNLTGDVDVFDSPLIDVHHSSVLYSPFRNTEGEV</sequence>
<reference evidence="2" key="1">
    <citation type="journal article" date="2019" name="Int. J. Syst. Evol. Microbiol.">
        <title>The Global Catalogue of Microorganisms (GCM) 10K type strain sequencing project: providing services to taxonomists for standard genome sequencing and annotation.</title>
        <authorList>
            <consortium name="The Broad Institute Genomics Platform"/>
            <consortium name="The Broad Institute Genome Sequencing Center for Infectious Disease"/>
            <person name="Wu L."/>
            <person name="Ma J."/>
        </authorList>
    </citation>
    <scope>NUCLEOTIDE SEQUENCE [LARGE SCALE GENOMIC DNA]</scope>
    <source>
        <strain evidence="2">CGMCC 4.7676</strain>
    </source>
</reference>
<dbReference type="RefSeq" id="WP_378245437.1">
    <property type="nucleotide sequence ID" value="NZ_JBHRWK010000081.1"/>
</dbReference>
<gene>
    <name evidence="1" type="ORF">ACFOSH_37625</name>
</gene>
<evidence type="ECO:0000313" key="1">
    <source>
        <dbReference type="EMBL" id="MFC3455187.1"/>
    </source>
</evidence>
<keyword evidence="2" id="KW-1185">Reference proteome</keyword>
<accession>A0ABV7P9P0</accession>
<proteinExistence type="predicted"/>
<organism evidence="1 2">
    <name type="scientific">Amycolatopsis speibonae</name>
    <dbReference type="NCBI Taxonomy" id="1450224"/>
    <lineage>
        <taxon>Bacteria</taxon>
        <taxon>Bacillati</taxon>
        <taxon>Actinomycetota</taxon>
        <taxon>Actinomycetes</taxon>
        <taxon>Pseudonocardiales</taxon>
        <taxon>Pseudonocardiaceae</taxon>
        <taxon>Amycolatopsis</taxon>
    </lineage>
</organism>
<name>A0ABV7P9P0_9PSEU</name>
<evidence type="ECO:0000313" key="2">
    <source>
        <dbReference type="Proteomes" id="UP001595645"/>
    </source>
</evidence>
<dbReference type="EMBL" id="JBHRWK010000081">
    <property type="protein sequence ID" value="MFC3455187.1"/>
    <property type="molecule type" value="Genomic_DNA"/>
</dbReference>